<evidence type="ECO:0000259" key="6">
    <source>
        <dbReference type="Pfam" id="PF04888"/>
    </source>
</evidence>
<evidence type="ECO:0000256" key="1">
    <source>
        <dbReference type="ARBA" id="ARBA00004301"/>
    </source>
</evidence>
<comment type="subcellular location">
    <subcellularLocation>
        <location evidence="1">Host membrane</location>
        <topology evidence="1">Multi-pass membrane protein</topology>
    </subcellularLocation>
</comment>
<organism evidence="7 8">
    <name type="scientific">Arsenophonus nasoniae</name>
    <name type="common">son-killer infecting Nasonia vitripennis</name>
    <dbReference type="NCBI Taxonomy" id="638"/>
    <lineage>
        <taxon>Bacteria</taxon>
        <taxon>Pseudomonadati</taxon>
        <taxon>Pseudomonadota</taxon>
        <taxon>Gammaproteobacteria</taxon>
        <taxon>Enterobacterales</taxon>
        <taxon>Morganellaceae</taxon>
        <taxon>Arsenophonus</taxon>
    </lineage>
</organism>
<dbReference type="GO" id="GO:0033644">
    <property type="term" value="C:host cell membrane"/>
    <property type="evidence" value="ECO:0007669"/>
    <property type="project" value="UniProtKB-SubCell"/>
</dbReference>
<name>A0A4P7L0U7_9GAMM</name>
<dbReference type="GeneID" id="96877231"/>
<sequence>MNNINVFSSISSPERQELSIINNAPVIKSPLPQSPIPNEILLNMVGEKTGKITYQQADEALGRVLTVFHNTENLTLKNIEKVSINDLFLLSSTLSLKIFGDTANSVAKASKLMTDTQAFLRDQNVKAFQEELAKKIEQSEKNKWLVLFDWIVGVAEIAYGAVLTCLGQPAGPVYIAAGVAGIVKAIAETAIYFGIGDKEMWQKVADAAFYVQTVLEVGAVILDVCKAGALVTLGRGIMKGTQIILKEMIPQLTQAVLKNSIKEGFKAMKALAEKFYEMFVREIMPYITKLKSPKNAIEAGATILNGVTNGGLAIAKGSIYLDKAGLQKEIEELMLEQNFFEFCFDWYDKMKEQQQKTLKNLVDKQADSLEGASKNISETGMLQARIASSIV</sequence>
<comment type="similarity">
    <text evidence="4">Belongs to the SctE/SipB/YopB family.</text>
</comment>
<keyword evidence="5" id="KW-0472">Membrane</keyword>
<protein>
    <submittedName>
        <fullName evidence="7">Secreted effector protein SseC</fullName>
    </submittedName>
</protein>
<dbReference type="EMBL" id="CP038613">
    <property type="protein sequence ID" value="QBY43574.1"/>
    <property type="molecule type" value="Genomic_DNA"/>
</dbReference>
<dbReference type="KEGG" id="ans:ArsFIN_21420"/>
<evidence type="ECO:0000256" key="5">
    <source>
        <dbReference type="SAM" id="Phobius"/>
    </source>
</evidence>
<keyword evidence="5" id="KW-1133">Transmembrane helix</keyword>
<dbReference type="AlphaFoldDB" id="A0A4P7L0U7"/>
<evidence type="ECO:0000313" key="7">
    <source>
        <dbReference type="EMBL" id="QBY43574.1"/>
    </source>
</evidence>
<feature type="domain" description="Translocator protein BipB-like C-terminal" evidence="6">
    <location>
        <begin position="91"/>
        <end position="389"/>
    </location>
</feature>
<evidence type="ECO:0000256" key="2">
    <source>
        <dbReference type="ARBA" id="ARBA00022870"/>
    </source>
</evidence>
<keyword evidence="5" id="KW-0812">Transmembrane</keyword>
<feature type="transmembrane region" description="Helical" evidence="5">
    <location>
        <begin position="144"/>
        <end position="162"/>
    </location>
</feature>
<dbReference type="RefSeq" id="WP_135677689.1">
    <property type="nucleotide sequence ID" value="NZ_CP038613.1"/>
</dbReference>
<keyword evidence="2" id="KW-1043">Host membrane</keyword>
<accession>A0A4P7L0U7</accession>
<dbReference type="Pfam" id="PF04888">
    <property type="entry name" value="SseC"/>
    <property type="match status" value="1"/>
</dbReference>
<gene>
    <name evidence="7" type="primary">sseC_4</name>
    <name evidence="7" type="ORF">ArsFIN_21420</name>
</gene>
<dbReference type="Proteomes" id="UP000295134">
    <property type="component" value="Chromosome"/>
</dbReference>
<feature type="transmembrane region" description="Helical" evidence="5">
    <location>
        <begin position="174"/>
        <end position="195"/>
    </location>
</feature>
<evidence type="ECO:0000256" key="3">
    <source>
        <dbReference type="ARBA" id="ARBA00023026"/>
    </source>
</evidence>
<dbReference type="InterPro" id="IPR006972">
    <property type="entry name" value="BipB-like_C"/>
</dbReference>
<proteinExistence type="inferred from homology"/>
<evidence type="ECO:0000313" key="8">
    <source>
        <dbReference type="Proteomes" id="UP000295134"/>
    </source>
</evidence>
<reference evidence="7 8" key="1">
    <citation type="submission" date="2019-03" db="EMBL/GenBank/DDBJ databases">
        <title>Long-read sequencing reveals hyperdense prophage content in a complex bacterial symbiont genome.</title>
        <authorList>
            <person name="Frost C.L."/>
            <person name="Siozios S."/>
            <person name="Nadal-Jimenez P."/>
            <person name="Brockhurst M.A."/>
            <person name="King K.C."/>
            <person name="Darby A.C."/>
            <person name="Hurst G.D.D."/>
        </authorList>
    </citation>
    <scope>NUCLEOTIDE SEQUENCE [LARGE SCALE GENOMIC DNA]</scope>
    <source>
        <strain evidence="7 8">FIN</strain>
    </source>
</reference>
<keyword evidence="3" id="KW-0843">Virulence</keyword>
<evidence type="ECO:0000256" key="4">
    <source>
        <dbReference type="ARBA" id="ARBA00035640"/>
    </source>
</evidence>